<keyword evidence="5" id="KW-0862">Zinc</keyword>
<protein>
    <submittedName>
        <fullName evidence="9">C2H2-type domain-containing protein</fullName>
    </submittedName>
</protein>
<keyword evidence="2" id="KW-0479">Metal-binding</keyword>
<dbReference type="GO" id="GO:0006357">
    <property type="term" value="P:regulation of transcription by RNA polymerase II"/>
    <property type="evidence" value="ECO:0007669"/>
    <property type="project" value="TreeGrafter"/>
</dbReference>
<evidence type="ECO:0000313" key="9">
    <source>
        <dbReference type="WBParaSite" id="jg16561"/>
    </source>
</evidence>
<feature type="domain" description="C2H2-type" evidence="7">
    <location>
        <begin position="2"/>
        <end position="26"/>
    </location>
</feature>
<evidence type="ECO:0000259" key="7">
    <source>
        <dbReference type="SMART" id="SM00355"/>
    </source>
</evidence>
<evidence type="ECO:0000256" key="1">
    <source>
        <dbReference type="ARBA" id="ARBA00004123"/>
    </source>
</evidence>
<dbReference type="GO" id="GO:0008270">
    <property type="term" value="F:zinc ion binding"/>
    <property type="evidence" value="ECO:0007669"/>
    <property type="project" value="UniProtKB-KW"/>
</dbReference>
<accession>A0A915D864</accession>
<keyword evidence="6" id="KW-0539">Nucleus</keyword>
<evidence type="ECO:0000256" key="2">
    <source>
        <dbReference type="ARBA" id="ARBA00022723"/>
    </source>
</evidence>
<dbReference type="GO" id="GO:0005634">
    <property type="term" value="C:nucleus"/>
    <property type="evidence" value="ECO:0007669"/>
    <property type="project" value="UniProtKB-SubCell"/>
</dbReference>
<dbReference type="GO" id="GO:0000978">
    <property type="term" value="F:RNA polymerase II cis-regulatory region sequence-specific DNA binding"/>
    <property type="evidence" value="ECO:0007669"/>
    <property type="project" value="TreeGrafter"/>
</dbReference>
<sequence length="624" mass="70306">MLKCCVCSDNSSLNANELEAHIAAVHYDCTPYECDHCKYSKFPTEYAVRRHFEVDHGLFEYYVKFQECLERCLQDGHPKLCKSAPSKLLNPVFKSKKEVGAGQEGPSDALPLDVKPVIELGDSDQEEENSLQVLGCDNQPITSTPSSIITAMRNSCSSNSSCVAAEETFGPLEVSAVPNLNLLSSRIKETVKKTENYQNTRNSKFVEKGISLQEQEQQAHNIKNNELLQSCAETSYTSNPQTSPTPEIVANSPSTITPYIHPQLHLMLTLPRTEEPRHSDFLLQDTVKERCNSREVQSPDQTLPSTSLASFAAALVYQADRDADNDGLVNQSGMVECIMCKEMVENDQLHLNKHVNTRHTKLPFYKCKDCGLEFLWSKQEALNHMQFSHPGKTDSIIDNWDRFYPRLNLRQPRFFNQKGEESEDLSVSSNMSTGLATANVFEHPSKSSSDTYEPTEALDIIDQSQMIISDFNQLLRGASSFDMPTPSNVLSEMPHINVVTPENLVGGRGLGRSPYFSGSKPRVSTAKGRKHACTKCKEQVTALDWTLLNHVNSHMHLPLFECLGCNKTFEKYLRSYMVRHVKHHHNSDINLIVDHRNKYKKELADGCLQFFPKDYYDISLGAHV</sequence>
<dbReference type="PANTHER" id="PTHR24404">
    <property type="entry name" value="ZINC FINGER PROTEIN"/>
    <property type="match status" value="1"/>
</dbReference>
<organism evidence="8 9">
    <name type="scientific">Ditylenchus dipsaci</name>
    <dbReference type="NCBI Taxonomy" id="166011"/>
    <lineage>
        <taxon>Eukaryota</taxon>
        <taxon>Metazoa</taxon>
        <taxon>Ecdysozoa</taxon>
        <taxon>Nematoda</taxon>
        <taxon>Chromadorea</taxon>
        <taxon>Rhabditida</taxon>
        <taxon>Tylenchina</taxon>
        <taxon>Tylenchomorpha</taxon>
        <taxon>Sphaerularioidea</taxon>
        <taxon>Anguinidae</taxon>
        <taxon>Anguininae</taxon>
        <taxon>Ditylenchus</taxon>
    </lineage>
</organism>
<feature type="domain" description="C2H2-type" evidence="7">
    <location>
        <begin position="531"/>
        <end position="554"/>
    </location>
</feature>
<evidence type="ECO:0000256" key="5">
    <source>
        <dbReference type="ARBA" id="ARBA00022833"/>
    </source>
</evidence>
<comment type="subcellular location">
    <subcellularLocation>
        <location evidence="1">Nucleus</location>
    </subcellularLocation>
</comment>
<keyword evidence="8" id="KW-1185">Reference proteome</keyword>
<reference evidence="9" key="1">
    <citation type="submission" date="2022-11" db="UniProtKB">
        <authorList>
            <consortium name="WormBaseParasite"/>
        </authorList>
    </citation>
    <scope>IDENTIFICATION</scope>
</reference>
<evidence type="ECO:0000256" key="3">
    <source>
        <dbReference type="ARBA" id="ARBA00022737"/>
    </source>
</evidence>
<dbReference type="InterPro" id="IPR050589">
    <property type="entry name" value="Ikaros_C2H2-ZF"/>
</dbReference>
<dbReference type="SMART" id="SM00355">
    <property type="entry name" value="ZnF_C2H2"/>
    <property type="match status" value="6"/>
</dbReference>
<feature type="domain" description="C2H2-type" evidence="7">
    <location>
        <begin position="32"/>
        <end position="56"/>
    </location>
</feature>
<feature type="domain" description="C2H2-type" evidence="7">
    <location>
        <begin position="560"/>
        <end position="584"/>
    </location>
</feature>
<dbReference type="Gene3D" id="3.30.160.60">
    <property type="entry name" value="Classic Zinc Finger"/>
    <property type="match status" value="2"/>
</dbReference>
<dbReference type="Proteomes" id="UP000887574">
    <property type="component" value="Unplaced"/>
</dbReference>
<dbReference type="PANTHER" id="PTHR24404:SF114">
    <property type="entry name" value="KLUMPFUSS, ISOFORM B-RELATED"/>
    <property type="match status" value="1"/>
</dbReference>
<name>A0A915D864_9BILA</name>
<dbReference type="WBParaSite" id="jg16561">
    <property type="protein sequence ID" value="jg16561"/>
    <property type="gene ID" value="jg16561"/>
</dbReference>
<proteinExistence type="predicted"/>
<feature type="domain" description="C2H2-type" evidence="7">
    <location>
        <begin position="365"/>
        <end position="389"/>
    </location>
</feature>
<dbReference type="InterPro" id="IPR013087">
    <property type="entry name" value="Znf_C2H2_type"/>
</dbReference>
<dbReference type="AlphaFoldDB" id="A0A915D864"/>
<keyword evidence="4" id="KW-0863">Zinc-finger</keyword>
<keyword evidence="3" id="KW-0677">Repeat</keyword>
<dbReference type="GO" id="GO:0003700">
    <property type="term" value="F:DNA-binding transcription factor activity"/>
    <property type="evidence" value="ECO:0007669"/>
    <property type="project" value="TreeGrafter"/>
</dbReference>
<evidence type="ECO:0000256" key="4">
    <source>
        <dbReference type="ARBA" id="ARBA00022771"/>
    </source>
</evidence>
<feature type="domain" description="C2H2-type" evidence="7">
    <location>
        <begin position="335"/>
        <end position="359"/>
    </location>
</feature>
<evidence type="ECO:0000313" key="8">
    <source>
        <dbReference type="Proteomes" id="UP000887574"/>
    </source>
</evidence>
<evidence type="ECO:0000256" key="6">
    <source>
        <dbReference type="ARBA" id="ARBA00023242"/>
    </source>
</evidence>